<comment type="catalytic activity">
    <reaction evidence="3">
        <text>D-glyceraldehyde 3-phosphate = dihydroxyacetone phosphate</text>
        <dbReference type="Rhea" id="RHEA:18585"/>
        <dbReference type="ChEBI" id="CHEBI:57642"/>
        <dbReference type="ChEBI" id="CHEBI:59776"/>
        <dbReference type="EC" id="5.3.1.1"/>
    </reaction>
</comment>
<dbReference type="GO" id="GO:0006096">
    <property type="term" value="P:glycolytic process"/>
    <property type="evidence" value="ECO:0007669"/>
    <property type="project" value="UniProtKB-UniPathway"/>
</dbReference>
<accession>A0A7C4TQC6</accession>
<name>A0A7C4TQC6_UNCKA</name>
<dbReference type="GO" id="GO:0006094">
    <property type="term" value="P:gluconeogenesis"/>
    <property type="evidence" value="ECO:0007669"/>
    <property type="project" value="UniProtKB-UniPathway"/>
</dbReference>
<dbReference type="InterPro" id="IPR000652">
    <property type="entry name" value="Triosephosphate_isomerase"/>
</dbReference>
<keyword evidence="3" id="KW-0312">Gluconeogenesis</keyword>
<comment type="similarity">
    <text evidence="1 3">Belongs to the triosephosphate isomerase family.</text>
</comment>
<dbReference type="EC" id="5.3.1.1" evidence="3"/>
<keyword evidence="2 3" id="KW-0413">Isomerase</keyword>
<protein>
    <recommendedName>
        <fullName evidence="3">Triosephosphate isomerase</fullName>
        <ecNumber evidence="3">5.3.1.1</ecNumber>
    </recommendedName>
</protein>
<comment type="subunit">
    <text evidence="3">Homodimer.</text>
</comment>
<sequence>MNKLVVGNWKQNKTLKETKEWITIFDALISKYIEDKGTAGLAVDIIVAPPFPFLPAFQDIRTRISNFYVASQDVSAFESGRHTGEVGTFQLKDFVEYSLVGHSERAEGRDLVMQKVDRLLEAAITPVMCFSEFKPELYKEGVVLVWEDPENISNEGGDRAKSIEEVAEGIKKLRVALPAKAKVLYGGSVNRQNAPLLSNIDGLDGVLPGNASLDPTYFFEIIKAFDK</sequence>
<organism evidence="4">
    <name type="scientific">candidate division WWE3 bacterium</name>
    <dbReference type="NCBI Taxonomy" id="2053526"/>
    <lineage>
        <taxon>Bacteria</taxon>
        <taxon>Katanobacteria</taxon>
    </lineage>
</organism>
<reference evidence="4" key="1">
    <citation type="journal article" date="2020" name="mSystems">
        <title>Genome- and Community-Level Interaction Insights into Carbon Utilization and Element Cycling Functions of Hydrothermarchaeota in Hydrothermal Sediment.</title>
        <authorList>
            <person name="Zhou Z."/>
            <person name="Liu Y."/>
            <person name="Xu W."/>
            <person name="Pan J."/>
            <person name="Luo Z.H."/>
            <person name="Li M."/>
        </authorList>
    </citation>
    <scope>NUCLEOTIDE SEQUENCE [LARGE SCALE GENOMIC DNA]</scope>
    <source>
        <strain evidence="4">SpSt-417</strain>
    </source>
</reference>
<evidence type="ECO:0000313" key="4">
    <source>
        <dbReference type="EMBL" id="HGW29603.1"/>
    </source>
</evidence>
<dbReference type="PROSITE" id="PS51440">
    <property type="entry name" value="TIM_2"/>
    <property type="match status" value="1"/>
</dbReference>
<evidence type="ECO:0000256" key="3">
    <source>
        <dbReference type="RuleBase" id="RU363013"/>
    </source>
</evidence>
<keyword evidence="3" id="KW-0963">Cytoplasm</keyword>
<dbReference type="AlphaFoldDB" id="A0A7C4TQC6"/>
<comment type="pathway">
    <text evidence="3">Carbohydrate biosynthesis; gluconeogenesis.</text>
</comment>
<proteinExistence type="inferred from homology"/>
<comment type="pathway">
    <text evidence="3">Carbohydrate degradation; glycolysis; D-glyceraldehyde 3-phosphate from glycerone phosphate: step 1/1.</text>
</comment>
<dbReference type="Pfam" id="PF00121">
    <property type="entry name" value="TIM"/>
    <property type="match status" value="2"/>
</dbReference>
<dbReference type="UniPathway" id="UPA00109">
    <property type="reaction ID" value="UER00189"/>
</dbReference>
<dbReference type="PANTHER" id="PTHR21139:SF42">
    <property type="entry name" value="TRIOSEPHOSPHATE ISOMERASE"/>
    <property type="match status" value="1"/>
</dbReference>
<dbReference type="InterPro" id="IPR035990">
    <property type="entry name" value="TIM_sf"/>
</dbReference>
<comment type="caution">
    <text evidence="4">The sequence shown here is derived from an EMBL/GenBank/DDBJ whole genome shotgun (WGS) entry which is preliminary data.</text>
</comment>
<dbReference type="GO" id="GO:0004807">
    <property type="term" value="F:triose-phosphate isomerase activity"/>
    <property type="evidence" value="ECO:0007669"/>
    <property type="project" value="UniProtKB-EC"/>
</dbReference>
<dbReference type="PANTHER" id="PTHR21139">
    <property type="entry name" value="TRIOSEPHOSPHATE ISOMERASE"/>
    <property type="match status" value="1"/>
</dbReference>
<dbReference type="EMBL" id="DSRT01000082">
    <property type="protein sequence ID" value="HGW29603.1"/>
    <property type="molecule type" value="Genomic_DNA"/>
</dbReference>
<dbReference type="GO" id="GO:0005829">
    <property type="term" value="C:cytosol"/>
    <property type="evidence" value="ECO:0007669"/>
    <property type="project" value="TreeGrafter"/>
</dbReference>
<gene>
    <name evidence="4" type="ORF">ENR63_01620</name>
</gene>
<dbReference type="GO" id="GO:0046166">
    <property type="term" value="P:glyceraldehyde-3-phosphate biosynthetic process"/>
    <property type="evidence" value="ECO:0007669"/>
    <property type="project" value="TreeGrafter"/>
</dbReference>
<comment type="subcellular location">
    <subcellularLocation>
        <location evidence="3">Cytoplasm</location>
    </subcellularLocation>
</comment>
<dbReference type="CDD" id="cd00311">
    <property type="entry name" value="TIM"/>
    <property type="match status" value="1"/>
</dbReference>
<keyword evidence="3" id="KW-0324">Glycolysis</keyword>
<evidence type="ECO:0000256" key="2">
    <source>
        <dbReference type="ARBA" id="ARBA00023235"/>
    </source>
</evidence>
<dbReference type="GO" id="GO:0019563">
    <property type="term" value="P:glycerol catabolic process"/>
    <property type="evidence" value="ECO:0007669"/>
    <property type="project" value="TreeGrafter"/>
</dbReference>
<evidence type="ECO:0000256" key="1">
    <source>
        <dbReference type="ARBA" id="ARBA00007422"/>
    </source>
</evidence>
<dbReference type="UniPathway" id="UPA00138"/>
<dbReference type="InterPro" id="IPR013785">
    <property type="entry name" value="Aldolase_TIM"/>
</dbReference>
<dbReference type="Gene3D" id="3.20.20.70">
    <property type="entry name" value="Aldolase class I"/>
    <property type="match status" value="2"/>
</dbReference>
<dbReference type="SUPFAM" id="SSF51351">
    <property type="entry name" value="Triosephosphate isomerase (TIM)"/>
    <property type="match status" value="1"/>
</dbReference>